<dbReference type="PANTHER" id="PTHR12304">
    <property type="entry name" value="INOSINE-URIDINE PREFERRING NUCLEOSIDE HYDROLASE"/>
    <property type="match status" value="1"/>
</dbReference>
<evidence type="ECO:0000256" key="1">
    <source>
        <dbReference type="ARBA" id="ARBA00022801"/>
    </source>
</evidence>
<dbReference type="Proteomes" id="UP000292685">
    <property type="component" value="Unassembled WGS sequence"/>
</dbReference>
<evidence type="ECO:0000313" key="4">
    <source>
        <dbReference type="EMBL" id="RZU61169.1"/>
    </source>
</evidence>
<dbReference type="EMBL" id="SHLA01000001">
    <property type="protein sequence ID" value="RZU61169.1"/>
    <property type="molecule type" value="Genomic_DNA"/>
</dbReference>
<dbReference type="SUPFAM" id="SSF53590">
    <property type="entry name" value="Nucleoside hydrolase"/>
    <property type="match status" value="1"/>
</dbReference>
<dbReference type="InterPro" id="IPR001910">
    <property type="entry name" value="Inosine/uridine_hydrolase_dom"/>
</dbReference>
<dbReference type="GO" id="GO:0005829">
    <property type="term" value="C:cytosol"/>
    <property type="evidence" value="ECO:0007669"/>
    <property type="project" value="TreeGrafter"/>
</dbReference>
<dbReference type="PANTHER" id="PTHR12304:SF4">
    <property type="entry name" value="URIDINE NUCLEOSIDASE"/>
    <property type="match status" value="1"/>
</dbReference>
<dbReference type="InterPro" id="IPR023186">
    <property type="entry name" value="IUNH"/>
</dbReference>
<evidence type="ECO:0000256" key="2">
    <source>
        <dbReference type="ARBA" id="ARBA00023295"/>
    </source>
</evidence>
<reference evidence="4 5" key="1">
    <citation type="submission" date="2019-02" db="EMBL/GenBank/DDBJ databases">
        <title>Sequencing the genomes of 1000 actinobacteria strains.</title>
        <authorList>
            <person name="Klenk H.-P."/>
        </authorList>
    </citation>
    <scope>NUCLEOTIDE SEQUENCE [LARGE SCALE GENOMIC DNA]</scope>
    <source>
        <strain evidence="4 5">DSM 17364</strain>
    </source>
</reference>
<dbReference type="Pfam" id="PF01156">
    <property type="entry name" value="IU_nuc_hydro"/>
    <property type="match status" value="1"/>
</dbReference>
<proteinExistence type="predicted"/>
<dbReference type="InterPro" id="IPR036452">
    <property type="entry name" value="Ribo_hydro-like"/>
</dbReference>
<evidence type="ECO:0000259" key="3">
    <source>
        <dbReference type="Pfam" id="PF01156"/>
    </source>
</evidence>
<keyword evidence="2" id="KW-0326">Glycosidase</keyword>
<keyword evidence="1 4" id="KW-0378">Hydrolase</keyword>
<name>A0A4Q8ACF3_9MICC</name>
<comment type="caution">
    <text evidence="4">The sequence shown here is derived from an EMBL/GenBank/DDBJ whole genome shotgun (WGS) entry which is preliminary data.</text>
</comment>
<feature type="domain" description="Inosine/uridine-preferring nucleoside hydrolase" evidence="3">
    <location>
        <begin position="18"/>
        <end position="348"/>
    </location>
</feature>
<sequence length="378" mass="40078">MTTLVGMHTDAAPAPVKILFDNDTGIDDALALAYLAACEHVELVAVTSTPGNVDAEQVAANNRALLALCERPEVPVLIGARAPLRIPLVTTPETHGPQGVGYAELDAPTSSRAEEDGTTTAVPAAVGHWIRAARENPGELTALITAPLTNFALALRAEPELPRLLKGVVIMGGAFYHQGNTTPTAEWNTHVDPHAAREVFAAYTAAAEAGLEPEKLPVLCSLDTTERFEMQPELVGELAAAAGCAAPEHVLATDPEGTRSAASNPLVRYLSDALRFYFEFHRKYDQGFIAHVHDYFAAGIAAGTLEYRARPANVDVETESPLLLGTTVADYRGLWGRPANAHVVSWNDPAAGFDELVTRTAALARRIDGDQGRGAGIG</sequence>
<dbReference type="RefSeq" id="WP_242607491.1">
    <property type="nucleotide sequence ID" value="NZ_SHLA01000001.1"/>
</dbReference>
<keyword evidence="5" id="KW-1185">Reference proteome</keyword>
<organism evidence="4 5">
    <name type="scientific">Zhihengliuella halotolerans</name>
    <dbReference type="NCBI Taxonomy" id="370736"/>
    <lineage>
        <taxon>Bacteria</taxon>
        <taxon>Bacillati</taxon>
        <taxon>Actinomycetota</taxon>
        <taxon>Actinomycetes</taxon>
        <taxon>Micrococcales</taxon>
        <taxon>Micrococcaceae</taxon>
        <taxon>Zhihengliuella</taxon>
    </lineage>
</organism>
<dbReference type="GO" id="GO:0008477">
    <property type="term" value="F:purine nucleosidase activity"/>
    <property type="evidence" value="ECO:0007669"/>
    <property type="project" value="TreeGrafter"/>
</dbReference>
<dbReference type="Gene3D" id="3.90.245.10">
    <property type="entry name" value="Ribonucleoside hydrolase-like"/>
    <property type="match status" value="1"/>
</dbReference>
<protein>
    <submittedName>
        <fullName evidence="4">Inosine-uridine nucleoside N-ribohydrolase</fullName>
    </submittedName>
</protein>
<evidence type="ECO:0000313" key="5">
    <source>
        <dbReference type="Proteomes" id="UP000292685"/>
    </source>
</evidence>
<dbReference type="AlphaFoldDB" id="A0A4Q8ACF3"/>
<accession>A0A4Q8ACF3</accession>
<dbReference type="GO" id="GO:0006152">
    <property type="term" value="P:purine nucleoside catabolic process"/>
    <property type="evidence" value="ECO:0007669"/>
    <property type="project" value="TreeGrafter"/>
</dbReference>
<gene>
    <name evidence="4" type="ORF">EV380_0726</name>
</gene>